<dbReference type="GO" id="GO:0051301">
    <property type="term" value="P:cell division"/>
    <property type="evidence" value="ECO:0007669"/>
    <property type="project" value="UniProtKB-KW"/>
</dbReference>
<dbReference type="STRING" id="350688.Clos_1372"/>
<keyword evidence="4" id="KW-1185">Reference proteome</keyword>
<keyword evidence="1" id="KW-0175">Coiled coil</keyword>
<proteinExistence type="predicted"/>
<name>A8MH29_ALKOO</name>
<sequence>MVLAREESTYIHQHMEEQQAPKTNKNRRPNKTYKLEKLIICGVLLVTLSCSILLLTRFMAITEARHRVNSLQKQIEKLEGEKEKLRVSVETVSRSGWIESEAKSRINMVYPTQDQIIYINVNPSKVAMIAKELEKINIENAHLKSEKNIPAFFSKLVSVIRI</sequence>
<evidence type="ECO:0000256" key="2">
    <source>
        <dbReference type="SAM" id="Phobius"/>
    </source>
</evidence>
<keyword evidence="2" id="KW-1133">Transmembrane helix</keyword>
<organism evidence="3 4">
    <name type="scientific">Alkaliphilus oremlandii (strain OhILAs)</name>
    <name type="common">Clostridium oremlandii (strain OhILAs)</name>
    <dbReference type="NCBI Taxonomy" id="350688"/>
    <lineage>
        <taxon>Bacteria</taxon>
        <taxon>Bacillati</taxon>
        <taxon>Bacillota</taxon>
        <taxon>Clostridia</taxon>
        <taxon>Peptostreptococcales</taxon>
        <taxon>Natronincolaceae</taxon>
        <taxon>Alkaliphilus</taxon>
    </lineage>
</organism>
<dbReference type="HOGENOM" id="CLU_138349_0_0_9"/>
<dbReference type="Proteomes" id="UP000000269">
    <property type="component" value="Chromosome"/>
</dbReference>
<keyword evidence="2" id="KW-0472">Membrane</keyword>
<evidence type="ECO:0000313" key="3">
    <source>
        <dbReference type="EMBL" id="ABW18916.1"/>
    </source>
</evidence>
<keyword evidence="3" id="KW-0131">Cell cycle</keyword>
<evidence type="ECO:0000313" key="4">
    <source>
        <dbReference type="Proteomes" id="UP000000269"/>
    </source>
</evidence>
<dbReference type="EMBL" id="CP000853">
    <property type="protein sequence ID" value="ABW18916.1"/>
    <property type="molecule type" value="Genomic_DNA"/>
</dbReference>
<dbReference type="OrthoDB" id="1757177at2"/>
<dbReference type="AlphaFoldDB" id="A8MH29"/>
<feature type="transmembrane region" description="Helical" evidence="2">
    <location>
        <begin position="38"/>
        <end position="60"/>
    </location>
</feature>
<protein>
    <submittedName>
        <fullName evidence="3">Cell division protein FtsL</fullName>
    </submittedName>
</protein>
<keyword evidence="2" id="KW-0812">Transmembrane</keyword>
<feature type="coiled-coil region" evidence="1">
    <location>
        <begin position="61"/>
        <end position="95"/>
    </location>
</feature>
<keyword evidence="3" id="KW-0132">Cell division</keyword>
<gene>
    <name evidence="3" type="ordered locus">Clos_1372</name>
</gene>
<reference evidence="4" key="1">
    <citation type="submission" date="2007-10" db="EMBL/GenBank/DDBJ databases">
        <title>Complete genome of Alkaliphilus oremlandii OhILAs.</title>
        <authorList>
            <person name="Copeland A."/>
            <person name="Lucas S."/>
            <person name="Lapidus A."/>
            <person name="Barry K."/>
            <person name="Detter J.C."/>
            <person name="Glavina del Rio T."/>
            <person name="Hammon N."/>
            <person name="Israni S."/>
            <person name="Dalin E."/>
            <person name="Tice H."/>
            <person name="Pitluck S."/>
            <person name="Chain P."/>
            <person name="Malfatti S."/>
            <person name="Shin M."/>
            <person name="Vergez L."/>
            <person name="Schmutz J."/>
            <person name="Larimer F."/>
            <person name="Land M."/>
            <person name="Hauser L."/>
            <person name="Kyrpides N."/>
            <person name="Mikhailova N."/>
            <person name="Stolz J.F."/>
            <person name="Dawson A."/>
            <person name="Fisher E."/>
            <person name="Crable B."/>
            <person name="Perera E."/>
            <person name="Lisak J."/>
            <person name="Ranganathan M."/>
            <person name="Basu P."/>
            <person name="Richardson P."/>
        </authorList>
    </citation>
    <scope>NUCLEOTIDE SEQUENCE [LARGE SCALE GENOMIC DNA]</scope>
    <source>
        <strain evidence="4">OhILAs</strain>
    </source>
</reference>
<dbReference type="eggNOG" id="COG2919">
    <property type="taxonomic scope" value="Bacteria"/>
</dbReference>
<accession>A8MH29</accession>
<dbReference type="RefSeq" id="WP_012159228.1">
    <property type="nucleotide sequence ID" value="NC_009922.1"/>
</dbReference>
<dbReference type="KEGG" id="aoe:Clos_1372"/>
<evidence type="ECO:0000256" key="1">
    <source>
        <dbReference type="SAM" id="Coils"/>
    </source>
</evidence>